<dbReference type="AlphaFoldDB" id="A0A8X6V4F9"/>
<name>A0A8X6V4F9_TRICX</name>
<sequence length="113" mass="13310">MVSYQDLSEFERGVLIGAREMEYSITEIAMKFRFSHTTISRVYREYQVYDIAGGRKKIIQKRDQLLTKIIKYDRRATFPQITTDFNAGTSRNVTVRTIERNIIDMGFRSQMPT</sequence>
<evidence type="ECO:0000313" key="3">
    <source>
        <dbReference type="Proteomes" id="UP000887159"/>
    </source>
</evidence>
<comment type="subcellular location">
    <subcellularLocation>
        <location evidence="1">Nucleus</location>
    </subcellularLocation>
</comment>
<dbReference type="SUPFAM" id="SSF46689">
    <property type="entry name" value="Homeodomain-like"/>
    <property type="match status" value="1"/>
</dbReference>
<comment type="caution">
    <text evidence="2">The sequence shown here is derived from an EMBL/GenBank/DDBJ whole genome shotgun (WGS) entry which is preliminary data.</text>
</comment>
<dbReference type="InterPro" id="IPR009057">
    <property type="entry name" value="Homeodomain-like_sf"/>
</dbReference>
<evidence type="ECO:0000313" key="2">
    <source>
        <dbReference type="EMBL" id="GFX94682.1"/>
    </source>
</evidence>
<accession>A0A8X6V4F9</accession>
<organism evidence="2 3">
    <name type="scientific">Trichonephila clavipes</name>
    <name type="common">Golden silk orbweaver</name>
    <name type="synonym">Nephila clavipes</name>
    <dbReference type="NCBI Taxonomy" id="2585209"/>
    <lineage>
        <taxon>Eukaryota</taxon>
        <taxon>Metazoa</taxon>
        <taxon>Ecdysozoa</taxon>
        <taxon>Arthropoda</taxon>
        <taxon>Chelicerata</taxon>
        <taxon>Arachnida</taxon>
        <taxon>Araneae</taxon>
        <taxon>Araneomorphae</taxon>
        <taxon>Entelegynae</taxon>
        <taxon>Araneoidea</taxon>
        <taxon>Nephilidae</taxon>
        <taxon>Trichonephila</taxon>
    </lineage>
</organism>
<proteinExistence type="predicted"/>
<protein>
    <submittedName>
        <fullName evidence="2">HTH_Tnp_Tc3_2 domain-containing protein</fullName>
    </submittedName>
</protein>
<dbReference type="GO" id="GO:0005634">
    <property type="term" value="C:nucleus"/>
    <property type="evidence" value="ECO:0007669"/>
    <property type="project" value="UniProtKB-SubCell"/>
</dbReference>
<reference evidence="2" key="1">
    <citation type="submission" date="2020-08" db="EMBL/GenBank/DDBJ databases">
        <title>Multicomponent nature underlies the extraordinary mechanical properties of spider dragline silk.</title>
        <authorList>
            <person name="Kono N."/>
            <person name="Nakamura H."/>
            <person name="Mori M."/>
            <person name="Yoshida Y."/>
            <person name="Ohtoshi R."/>
            <person name="Malay A.D."/>
            <person name="Moran D.A.P."/>
            <person name="Tomita M."/>
            <person name="Numata K."/>
            <person name="Arakawa K."/>
        </authorList>
    </citation>
    <scope>NUCLEOTIDE SEQUENCE</scope>
</reference>
<gene>
    <name evidence="2" type="primary">AVEN_208119_1</name>
    <name evidence="2" type="ORF">TNCV_4799591</name>
</gene>
<dbReference type="Proteomes" id="UP000887159">
    <property type="component" value="Unassembled WGS sequence"/>
</dbReference>
<evidence type="ECO:0000256" key="1">
    <source>
        <dbReference type="ARBA" id="ARBA00004123"/>
    </source>
</evidence>
<keyword evidence="3" id="KW-1185">Reference proteome</keyword>
<dbReference type="EMBL" id="BMAU01021179">
    <property type="protein sequence ID" value="GFX94682.1"/>
    <property type="molecule type" value="Genomic_DNA"/>
</dbReference>